<dbReference type="Pfam" id="PF12404">
    <property type="entry name" value="DUF3663"/>
    <property type="match status" value="1"/>
</dbReference>
<accession>A0A857JKY8</accession>
<dbReference type="Pfam" id="PF00883">
    <property type="entry name" value="Peptidase_M17"/>
    <property type="match status" value="1"/>
</dbReference>
<dbReference type="PIRSF" id="PIRSF036388">
    <property type="entry name" value="Ctsl_amnpptdse_B"/>
    <property type="match status" value="1"/>
</dbReference>
<keyword evidence="6 9" id="KW-0378">Hydrolase</keyword>
<dbReference type="AlphaFoldDB" id="A0A857JKY8"/>
<name>A0A857JKY8_9ALTE</name>
<feature type="domain" description="Cytosol aminopeptidase" evidence="8">
    <location>
        <begin position="272"/>
        <end position="279"/>
    </location>
</feature>
<dbReference type="GO" id="GO:0006508">
    <property type="term" value="P:proteolysis"/>
    <property type="evidence" value="ECO:0007669"/>
    <property type="project" value="UniProtKB-KW"/>
</dbReference>
<dbReference type="Proteomes" id="UP000464524">
    <property type="component" value="Chromosome"/>
</dbReference>
<dbReference type="PROSITE" id="PS00631">
    <property type="entry name" value="CYTOSOL_AP"/>
    <property type="match status" value="1"/>
</dbReference>
<evidence type="ECO:0000256" key="4">
    <source>
        <dbReference type="ARBA" id="ARBA00022670"/>
    </source>
</evidence>
<comment type="similarity">
    <text evidence="1">Belongs to the peptidase M17 family.</text>
</comment>
<dbReference type="OrthoDB" id="9809354at2"/>
<proteinExistence type="inferred from homology"/>
<gene>
    <name evidence="9" type="ORF">FX988_02997</name>
</gene>
<evidence type="ECO:0000256" key="1">
    <source>
        <dbReference type="ARBA" id="ARBA00009528"/>
    </source>
</evidence>
<evidence type="ECO:0000256" key="3">
    <source>
        <dbReference type="ARBA" id="ARBA00022490"/>
    </source>
</evidence>
<dbReference type="NCBIfam" id="NF003450">
    <property type="entry name" value="PRK05015.1"/>
    <property type="match status" value="1"/>
</dbReference>
<keyword evidence="10" id="KW-1185">Reference proteome</keyword>
<organism evidence="9 10">
    <name type="scientific">Paraglaciecola mesophila</name>
    <dbReference type="NCBI Taxonomy" id="197222"/>
    <lineage>
        <taxon>Bacteria</taxon>
        <taxon>Pseudomonadati</taxon>
        <taxon>Pseudomonadota</taxon>
        <taxon>Gammaproteobacteria</taxon>
        <taxon>Alteromonadales</taxon>
        <taxon>Alteromonadaceae</taxon>
        <taxon>Paraglaciecola</taxon>
    </lineage>
</organism>
<protein>
    <submittedName>
        <fullName evidence="9">Peptidase B</fullName>
        <ecNumber evidence="9">3.4.11.23</ecNumber>
    </submittedName>
</protein>
<keyword evidence="4" id="KW-0645">Protease</keyword>
<dbReference type="Gene3D" id="3.40.630.10">
    <property type="entry name" value="Zn peptidases"/>
    <property type="match status" value="1"/>
</dbReference>
<keyword evidence="7" id="KW-0464">Manganese</keyword>
<dbReference type="GO" id="GO:0005737">
    <property type="term" value="C:cytoplasm"/>
    <property type="evidence" value="ECO:0007669"/>
    <property type="project" value="InterPro"/>
</dbReference>
<sequence>MSRLSIQLSNAPAAAHWGKNAVLSFDNESATIHLLSDDPQHRTIRRAARILDGLNLDFVTLCGKWHIEQQWAFAYSFTSSKKQHHIQWADDENSSALTQRYQALVFTRNQTNATPEDLSPEKLASSSVEWLTSLSPSHVTAKQWVGEELVEQQWHGLYNVGRGSKRPPVMLEVDFNPTGDPLAPVSAALVGKGITFDSGGYSIKGSEGMLHMKCDMGGAAMVTGGLGLAIMQGLEKRVKLYLCCAENLISGHAYKLGDVITYKNGTTVEIVNTDAEGRLVLADGLMAACETQAPLIIDAATLTGAASAALGRDYNAFFALDKNLMQRALGYADEENEPAWPLPLEKWHQEKCPSHYADTANSRAQKGGGAGGASNAAGFLSRFVSNDGQGWLHMDLAAAFNDSADAYTPAGASGMGIRTIAKALLTE</sequence>
<dbReference type="PANTHER" id="PTHR11963">
    <property type="entry name" value="LEUCINE AMINOPEPTIDASE-RELATED"/>
    <property type="match status" value="1"/>
</dbReference>
<dbReference type="GO" id="GO:0070006">
    <property type="term" value="F:metalloaminopeptidase activity"/>
    <property type="evidence" value="ECO:0007669"/>
    <property type="project" value="InterPro"/>
</dbReference>
<dbReference type="PRINTS" id="PR00481">
    <property type="entry name" value="LAMNOPPTDASE"/>
</dbReference>
<dbReference type="SUPFAM" id="SSF53187">
    <property type="entry name" value="Zn-dependent exopeptidases"/>
    <property type="match status" value="1"/>
</dbReference>
<dbReference type="GO" id="GO:0030145">
    <property type="term" value="F:manganese ion binding"/>
    <property type="evidence" value="ECO:0007669"/>
    <property type="project" value="InterPro"/>
</dbReference>
<dbReference type="RefSeq" id="WP_160180920.1">
    <property type="nucleotide sequence ID" value="NZ_CP047656.1"/>
</dbReference>
<dbReference type="EMBL" id="CP047656">
    <property type="protein sequence ID" value="QHJ12739.1"/>
    <property type="molecule type" value="Genomic_DNA"/>
</dbReference>
<evidence type="ECO:0000256" key="5">
    <source>
        <dbReference type="ARBA" id="ARBA00022723"/>
    </source>
</evidence>
<evidence type="ECO:0000256" key="2">
    <source>
        <dbReference type="ARBA" id="ARBA00022438"/>
    </source>
</evidence>
<keyword evidence="5" id="KW-0479">Metal-binding</keyword>
<evidence type="ECO:0000259" key="8">
    <source>
        <dbReference type="PROSITE" id="PS00631"/>
    </source>
</evidence>
<dbReference type="KEGG" id="pmes:FX988_02997"/>
<dbReference type="PANTHER" id="PTHR11963:SF20">
    <property type="entry name" value="PEPTIDASE B"/>
    <property type="match status" value="1"/>
</dbReference>
<keyword evidence="2 9" id="KW-0031">Aminopeptidase</keyword>
<dbReference type="InterPro" id="IPR047620">
    <property type="entry name" value="M17_PepB-like_N"/>
</dbReference>
<dbReference type="InterPro" id="IPR008330">
    <property type="entry name" value="Pept_M17_PepB"/>
</dbReference>
<evidence type="ECO:0000256" key="6">
    <source>
        <dbReference type="ARBA" id="ARBA00022801"/>
    </source>
</evidence>
<reference evidence="9 10" key="1">
    <citation type="submission" date="2019-12" db="EMBL/GenBank/DDBJ databases">
        <title>Genome sequencing and assembly of endphytes of Porphyra tenera.</title>
        <authorList>
            <person name="Park J.M."/>
            <person name="Shin R."/>
            <person name="Jo S.H."/>
        </authorList>
    </citation>
    <scope>NUCLEOTIDE SEQUENCE [LARGE SCALE GENOMIC DNA]</scope>
    <source>
        <strain evidence="9 10">GPM4</strain>
    </source>
</reference>
<keyword evidence="3" id="KW-0963">Cytoplasm</keyword>
<evidence type="ECO:0000256" key="7">
    <source>
        <dbReference type="ARBA" id="ARBA00023211"/>
    </source>
</evidence>
<dbReference type="EC" id="3.4.11.23" evidence="9"/>
<evidence type="ECO:0000313" key="10">
    <source>
        <dbReference type="Proteomes" id="UP000464524"/>
    </source>
</evidence>
<dbReference type="InterPro" id="IPR011356">
    <property type="entry name" value="Leucine_aapep/pepB"/>
</dbReference>
<dbReference type="CDD" id="cd00433">
    <property type="entry name" value="Peptidase_M17"/>
    <property type="match status" value="1"/>
</dbReference>
<dbReference type="InterPro" id="IPR000819">
    <property type="entry name" value="Peptidase_M17_C"/>
</dbReference>
<evidence type="ECO:0000313" key="9">
    <source>
        <dbReference type="EMBL" id="QHJ12739.1"/>
    </source>
</evidence>